<gene>
    <name evidence="2" type="ORF">GJV77_13230</name>
</gene>
<feature type="domain" description="Pyrrolo-quinoline quinone repeat" evidence="1">
    <location>
        <begin position="4"/>
        <end position="170"/>
    </location>
</feature>
<reference evidence="2 3" key="1">
    <citation type="journal article" date="2006" name="Int. J. Syst. Evol. Microbiol.">
        <title>Myroides pelagicus sp. nov., isolated from seawater in Thailand.</title>
        <authorList>
            <person name="Yoon J."/>
            <person name="Maneerat S."/>
            <person name="Kawai F."/>
            <person name="Yokota A."/>
        </authorList>
    </citation>
    <scope>NUCLEOTIDE SEQUENCE [LARGE SCALE GENOMIC DNA]</scope>
    <source>
        <strain evidence="2 3">SM1T</strain>
    </source>
</reference>
<dbReference type="InterPro" id="IPR015943">
    <property type="entry name" value="WD40/YVTN_repeat-like_dom_sf"/>
</dbReference>
<dbReference type="SUPFAM" id="SSF50998">
    <property type="entry name" value="Quinoprotein alcohol dehydrogenase-like"/>
    <property type="match status" value="1"/>
</dbReference>
<dbReference type="AlphaFoldDB" id="A0A7K1GPR7"/>
<dbReference type="Pfam" id="PF13360">
    <property type="entry name" value="PQQ_2"/>
    <property type="match status" value="1"/>
</dbReference>
<dbReference type="InterPro" id="IPR002372">
    <property type="entry name" value="PQQ_rpt_dom"/>
</dbReference>
<comment type="caution">
    <text evidence="2">The sequence shown here is derived from an EMBL/GenBank/DDBJ whole genome shotgun (WGS) entry which is preliminary data.</text>
</comment>
<dbReference type="Proteomes" id="UP000488936">
    <property type="component" value="Unassembled WGS sequence"/>
</dbReference>
<sequence>MNVLNLNNGEKLWDKDIVTKRISYLEDHGDKLLVAHTNGFNFYSYADGKKVWKKDAKGKNIKQVIPVEHDYLYIADNEMNLVDEEGQNKWKKFVEIADDAEDEVFYLGKAGDNRVFYLTSTYGNMVNYVSGKKIWKKNVKFDKKRPLVYATTEDKFVVYNNKRVYTFNNSSKEDPKPKGKVEVENDKMIKSIETQDWGICIVGENDVIGLDYEGNELYHTTYKEPGEAGRRLMKSAGIVGGVMLGVSQGANSSLSTATVTMTYRDSKGQLHSETNALLSDSAQRRASQKADTYGEMGDALEKNFTANVRNRFNAMKQSLDYVFVANRGKQGPELVKVRKKDGEEVVRVPLDGNKPLYEIDPISENLYYASGNVLKIYTK</sequence>
<name>A0A7K1GPR7_9FLAO</name>
<organism evidence="2 3">
    <name type="scientific">Myroides pelagicus</name>
    <dbReference type="NCBI Taxonomy" id="270914"/>
    <lineage>
        <taxon>Bacteria</taxon>
        <taxon>Pseudomonadati</taxon>
        <taxon>Bacteroidota</taxon>
        <taxon>Flavobacteriia</taxon>
        <taxon>Flavobacteriales</taxon>
        <taxon>Flavobacteriaceae</taxon>
        <taxon>Myroides</taxon>
    </lineage>
</organism>
<dbReference type="Gene3D" id="2.130.10.10">
    <property type="entry name" value="YVTN repeat-like/Quinoprotein amine dehydrogenase"/>
    <property type="match status" value="1"/>
</dbReference>
<accession>A0A7K1GPR7</accession>
<dbReference type="RefSeq" id="WP_155036818.1">
    <property type="nucleotide sequence ID" value="NZ_JAYMMG010000025.1"/>
</dbReference>
<keyword evidence="3" id="KW-1185">Reference proteome</keyword>
<protein>
    <submittedName>
        <fullName evidence="2">PQQ-binding-like beta-propeller repeat protein</fullName>
    </submittedName>
</protein>
<dbReference type="OrthoDB" id="725093at2"/>
<dbReference type="EMBL" id="WMJY01000043">
    <property type="protein sequence ID" value="MTH30846.1"/>
    <property type="molecule type" value="Genomic_DNA"/>
</dbReference>
<proteinExistence type="predicted"/>
<evidence type="ECO:0000313" key="3">
    <source>
        <dbReference type="Proteomes" id="UP000488936"/>
    </source>
</evidence>
<evidence type="ECO:0000259" key="1">
    <source>
        <dbReference type="Pfam" id="PF13360"/>
    </source>
</evidence>
<dbReference type="InterPro" id="IPR011047">
    <property type="entry name" value="Quinoprotein_ADH-like_sf"/>
</dbReference>
<evidence type="ECO:0000313" key="2">
    <source>
        <dbReference type="EMBL" id="MTH30846.1"/>
    </source>
</evidence>